<evidence type="ECO:0000313" key="4">
    <source>
        <dbReference type="Proteomes" id="UP000267844"/>
    </source>
</evidence>
<dbReference type="EMBL" id="RHPO01000001">
    <property type="protein sequence ID" value="RRT94607.1"/>
    <property type="molecule type" value="Genomic_DNA"/>
</dbReference>
<dbReference type="GO" id="GO:0016787">
    <property type="term" value="F:hydrolase activity"/>
    <property type="evidence" value="ECO:0007669"/>
    <property type="project" value="UniProtKB-KW"/>
</dbReference>
<sequence length="376" mass="43033">MDKLAEEAIANHYTPGMQILVAKDGKIVYDKSFGTQDKNSLKKVKWTDLYDVASVTKVTATLPLLMLEVNEGKLNLEQTIGEIDNDAKNSNKSSLKVREVLAHQAGLKPWIGFYNETVNVKNARLYLDFYSRKQDEEHQIKVTDNIYIINSIKDTIYEDIYKSSLGRKSYEYSDLGYYIFKKKLEKDFGKDLNQLTQEKFYQSLGMYRTTFNPKEKFSLEDIIPTEYDKTYRNQLVHGFVHDQGAAMMGGIAGHAGLFSNSIDLAKLMQMYLNGGEYGDEVYLKPEIVAEFTKQQFKGNHRGAGFDKMQHISKVGPSVESFGHTGFTGSMVWADPKYNIVYIFLSNRVNETVEPNYLSIKKVRENIRQVIYEAILP</sequence>
<keyword evidence="1" id="KW-0378">Hydrolase</keyword>
<dbReference type="PANTHER" id="PTHR43283:SF11">
    <property type="entry name" value="BETA-LACTAMASE-RELATED DOMAIN-CONTAINING PROTEIN"/>
    <property type="match status" value="1"/>
</dbReference>
<dbReference type="RefSeq" id="WP_125348799.1">
    <property type="nucleotide sequence ID" value="NZ_JAIKTW010000024.1"/>
</dbReference>
<dbReference type="PANTHER" id="PTHR43283">
    <property type="entry name" value="BETA-LACTAMASE-RELATED"/>
    <property type="match status" value="1"/>
</dbReference>
<evidence type="ECO:0000256" key="1">
    <source>
        <dbReference type="ARBA" id="ARBA00022801"/>
    </source>
</evidence>
<proteinExistence type="predicted"/>
<protein>
    <recommendedName>
        <fullName evidence="2">Beta-lactamase-related domain-containing protein</fullName>
    </recommendedName>
</protein>
<dbReference type="InterPro" id="IPR012338">
    <property type="entry name" value="Beta-lactam/transpept-like"/>
</dbReference>
<gene>
    <name evidence="3" type="ORF">EGI89_00930</name>
</gene>
<name>A0A3R8TZ24_9FLAO</name>
<dbReference type="AlphaFoldDB" id="A0A3R8TZ24"/>
<accession>A0A3R8TZ24</accession>
<evidence type="ECO:0000259" key="2">
    <source>
        <dbReference type="Pfam" id="PF00144"/>
    </source>
</evidence>
<dbReference type="SUPFAM" id="SSF56601">
    <property type="entry name" value="beta-lactamase/transpeptidase-like"/>
    <property type="match status" value="1"/>
</dbReference>
<evidence type="ECO:0000313" key="3">
    <source>
        <dbReference type="EMBL" id="RRT94607.1"/>
    </source>
</evidence>
<feature type="domain" description="Beta-lactamase-related" evidence="2">
    <location>
        <begin position="2"/>
        <end position="352"/>
    </location>
</feature>
<dbReference type="Pfam" id="PF00144">
    <property type="entry name" value="Beta-lactamase"/>
    <property type="match status" value="1"/>
</dbReference>
<dbReference type="Gene3D" id="3.40.710.10">
    <property type="entry name" value="DD-peptidase/beta-lactamase superfamily"/>
    <property type="match status" value="1"/>
</dbReference>
<comment type="caution">
    <text evidence="3">The sequence shown here is derived from an EMBL/GenBank/DDBJ whole genome shotgun (WGS) entry which is preliminary data.</text>
</comment>
<dbReference type="InterPro" id="IPR050789">
    <property type="entry name" value="Diverse_Enzym_Activities"/>
</dbReference>
<dbReference type="Proteomes" id="UP000267844">
    <property type="component" value="Unassembled WGS sequence"/>
</dbReference>
<organism evidence="3 4">
    <name type="scientific">Empedobacter falsenii</name>
    <dbReference type="NCBI Taxonomy" id="343874"/>
    <lineage>
        <taxon>Bacteria</taxon>
        <taxon>Pseudomonadati</taxon>
        <taxon>Bacteroidota</taxon>
        <taxon>Flavobacteriia</taxon>
        <taxon>Flavobacteriales</taxon>
        <taxon>Weeksellaceae</taxon>
        <taxon>Empedobacter</taxon>
    </lineage>
</organism>
<dbReference type="InterPro" id="IPR001466">
    <property type="entry name" value="Beta-lactam-related"/>
</dbReference>
<reference evidence="3 4" key="1">
    <citation type="submission" date="2018-10" db="EMBL/GenBank/DDBJ databases">
        <title>Transmission dynamics of multidrug resistant bacteria on intensive care unit surfaces.</title>
        <authorList>
            <person name="D'Souza A.W."/>
            <person name="Potter R.F."/>
            <person name="Wallace M."/>
            <person name="Shupe A."/>
            <person name="Patel S."/>
            <person name="Sun S."/>
            <person name="Gul D."/>
            <person name="Kwon J.H."/>
            <person name="Andleeb S."/>
            <person name="Burnham C.-A.D."/>
            <person name="Dantas G."/>
        </authorList>
    </citation>
    <scope>NUCLEOTIDE SEQUENCE [LARGE SCALE GENOMIC DNA]</scope>
    <source>
        <strain evidence="3 4">WF_348</strain>
    </source>
</reference>